<reference evidence="3 4" key="1">
    <citation type="submission" date="2014-11" db="EMBL/GenBank/DDBJ databases">
        <title>Tamlana sedimentorum sp. nov., isolated from shallow sand sediments of the Sea of Japan.</title>
        <authorList>
            <person name="Romanenko L.A."/>
        </authorList>
    </citation>
    <scope>NUCLEOTIDE SEQUENCE [LARGE SCALE GENOMIC DNA]</scope>
    <source>
        <strain evidence="3 4">JCM 19808</strain>
    </source>
</reference>
<evidence type="ECO:0000313" key="4">
    <source>
        <dbReference type="Proteomes" id="UP000032578"/>
    </source>
</evidence>
<protein>
    <recommendedName>
        <fullName evidence="2">FAS1 domain-containing protein</fullName>
    </recommendedName>
</protein>
<feature type="signal peptide" evidence="1">
    <location>
        <begin position="1"/>
        <end position="30"/>
    </location>
</feature>
<feature type="chain" id="PRO_5002326057" description="FAS1 domain-containing protein" evidence="1">
    <location>
        <begin position="31"/>
        <end position="506"/>
    </location>
</feature>
<keyword evidence="4" id="KW-1185">Reference proteome</keyword>
<dbReference type="InterPro" id="IPR036378">
    <property type="entry name" value="FAS1_dom_sf"/>
</dbReference>
<dbReference type="Pfam" id="PF02469">
    <property type="entry name" value="Fasciclin"/>
    <property type="match status" value="1"/>
</dbReference>
<dbReference type="PANTHER" id="PTHR10900:SF77">
    <property type="entry name" value="FI19380P1"/>
    <property type="match status" value="1"/>
</dbReference>
<dbReference type="PANTHER" id="PTHR10900">
    <property type="entry name" value="PERIOSTIN-RELATED"/>
    <property type="match status" value="1"/>
</dbReference>
<accession>A0A0D7WDT0</accession>
<sequence length="506" mass="57101">MKNKINAIINFSRLLALLSLLIVFGCKDEAWDDHYEALDPLLENNILTVLSQDSDFSTFLNYVYQTGYNEQLETAQAYTVWAPTNDAFNQVPSNILNDPDLLKELIGNHISLFSYNASSEDEVLVKMFNNKYVEFLNTTGGSTFGGVNVVESDILASNGIVHAIDSVLEVNPNIWGYLNENSDQFPTLMTFLEQFNETAFDEDNSVEIGTNTLGQTVYDSIFSTTNSYFKTIGDLSLEESRYTFIGLTEDVYADVFDIFDDYYYYPIEDTIKNNTDKAIFKNLTYDLVDVSELNGSKITSTTGGELLLNASDVDEEIELSNGNVLIVNQLNFDPKDVIYKPIRYEVENTERRTIGSLTDFSIQKNYDAFASEEFTNTITLLRNPDGNDGNNYFEVAFTNVLSASYKINAKFTPVGAAQSTKLKFELRYIGSNFLPVVEEIGPVVVSNLEDGVISIGDEYDFTFFVNEDIDNYFHVNLRVIVDVSEPELLLYDRSFGLDYVELVPTE</sequence>
<feature type="domain" description="FAS1" evidence="2">
    <location>
        <begin position="43"/>
        <end position="168"/>
    </location>
</feature>
<dbReference type="SMART" id="SM00554">
    <property type="entry name" value="FAS1"/>
    <property type="match status" value="1"/>
</dbReference>
<dbReference type="OrthoDB" id="831756at2"/>
<dbReference type="InterPro" id="IPR050904">
    <property type="entry name" value="Adhesion/Biosynth-related"/>
</dbReference>
<dbReference type="RefSeq" id="WP_044631232.1">
    <property type="nucleotide sequence ID" value="NZ_JTDW01000001.1"/>
</dbReference>
<evidence type="ECO:0000313" key="3">
    <source>
        <dbReference type="EMBL" id="KJD37239.1"/>
    </source>
</evidence>
<gene>
    <name evidence="3" type="ORF">PW52_02055</name>
</gene>
<organism evidence="3 4">
    <name type="scientific">Neotamlana sedimentorum</name>
    <dbReference type="NCBI Taxonomy" id="1435349"/>
    <lineage>
        <taxon>Bacteria</taxon>
        <taxon>Pseudomonadati</taxon>
        <taxon>Bacteroidota</taxon>
        <taxon>Flavobacteriia</taxon>
        <taxon>Flavobacteriales</taxon>
        <taxon>Flavobacteriaceae</taxon>
        <taxon>Neotamlana</taxon>
    </lineage>
</organism>
<dbReference type="PROSITE" id="PS50213">
    <property type="entry name" value="FAS1"/>
    <property type="match status" value="1"/>
</dbReference>
<proteinExistence type="predicted"/>
<dbReference type="Proteomes" id="UP000032578">
    <property type="component" value="Unassembled WGS sequence"/>
</dbReference>
<dbReference type="AlphaFoldDB" id="A0A0D7WDT0"/>
<keyword evidence="1" id="KW-0732">Signal</keyword>
<name>A0A0D7WDT0_9FLAO</name>
<dbReference type="PATRIC" id="fig|1435349.4.peg.429"/>
<evidence type="ECO:0000259" key="2">
    <source>
        <dbReference type="PROSITE" id="PS50213"/>
    </source>
</evidence>
<dbReference type="InterPro" id="IPR000782">
    <property type="entry name" value="FAS1_domain"/>
</dbReference>
<comment type="caution">
    <text evidence="3">The sequence shown here is derived from an EMBL/GenBank/DDBJ whole genome shotgun (WGS) entry which is preliminary data.</text>
</comment>
<dbReference type="PROSITE" id="PS51257">
    <property type="entry name" value="PROKAR_LIPOPROTEIN"/>
    <property type="match status" value="1"/>
</dbReference>
<dbReference type="EMBL" id="JTDW01000001">
    <property type="protein sequence ID" value="KJD37239.1"/>
    <property type="molecule type" value="Genomic_DNA"/>
</dbReference>
<dbReference type="Gene3D" id="2.30.180.10">
    <property type="entry name" value="FAS1 domain"/>
    <property type="match status" value="1"/>
</dbReference>
<evidence type="ECO:0000256" key="1">
    <source>
        <dbReference type="SAM" id="SignalP"/>
    </source>
</evidence>
<dbReference type="STRING" id="1435349.PW52_02055"/>
<dbReference type="SUPFAM" id="SSF82153">
    <property type="entry name" value="FAS1 domain"/>
    <property type="match status" value="1"/>
</dbReference>